<evidence type="ECO:0000256" key="12">
    <source>
        <dbReference type="ARBA" id="ARBA00023242"/>
    </source>
</evidence>
<evidence type="ECO:0000256" key="10">
    <source>
        <dbReference type="ARBA" id="ARBA00023015"/>
    </source>
</evidence>
<dbReference type="PANTHER" id="PTHR45838">
    <property type="entry name" value="HISTONE-LYSINE-N-METHYLTRANSFERASE 2 KMT2 FAMILY MEMBER"/>
    <property type="match status" value="1"/>
</dbReference>
<dbReference type="GO" id="GO:0045893">
    <property type="term" value="P:positive regulation of DNA-templated transcription"/>
    <property type="evidence" value="ECO:0007669"/>
    <property type="project" value="TreeGrafter"/>
</dbReference>
<feature type="compositionally biased region" description="Low complexity" evidence="14">
    <location>
        <begin position="1239"/>
        <end position="1255"/>
    </location>
</feature>
<reference evidence="19" key="1">
    <citation type="journal article" date="2012" name="PLoS Negl. Trop. Dis.">
        <title>A systematically improved high quality genome and transcriptome of the human blood fluke Schistosoma mansoni.</title>
        <authorList>
            <person name="Protasio A.V."/>
            <person name="Tsai I.J."/>
            <person name="Babbage A."/>
            <person name="Nichol S."/>
            <person name="Hunt M."/>
            <person name="Aslett M.A."/>
            <person name="De Silva N."/>
            <person name="Velarde G.S."/>
            <person name="Anderson T.J."/>
            <person name="Clark R.C."/>
            <person name="Davidson C."/>
            <person name="Dillon G.P."/>
            <person name="Holroyd N.E."/>
            <person name="LoVerde P.T."/>
            <person name="Lloyd C."/>
            <person name="McQuillan J."/>
            <person name="Oliveira G."/>
            <person name="Otto T.D."/>
            <person name="Parker-Manuel S.J."/>
            <person name="Quail M.A."/>
            <person name="Wilson R.A."/>
            <person name="Zerlotini A."/>
            <person name="Dunne D.W."/>
            <person name="Berriman M."/>
        </authorList>
    </citation>
    <scope>NUCLEOTIDE SEQUENCE [LARGE SCALE GENOMIC DNA]</scope>
    <source>
        <strain evidence="19">Puerto Rican</strain>
    </source>
</reference>
<dbReference type="GO" id="GO:0032259">
    <property type="term" value="P:methylation"/>
    <property type="evidence" value="ECO:0007669"/>
    <property type="project" value="UniProtKB-KW"/>
</dbReference>
<dbReference type="WBParaSite" id="Smp_144180.1">
    <property type="protein sequence ID" value="Smp_144180.1"/>
    <property type="gene ID" value="Smp_144180"/>
</dbReference>
<feature type="compositionally biased region" description="Acidic residues" evidence="14">
    <location>
        <begin position="3157"/>
        <end position="3170"/>
    </location>
</feature>
<accession>A0A3Q0KNP3</accession>
<dbReference type="CDD" id="cd10518">
    <property type="entry name" value="SET_SETD1-like"/>
    <property type="match status" value="1"/>
</dbReference>
<feature type="compositionally biased region" description="Polar residues" evidence="14">
    <location>
        <begin position="1357"/>
        <end position="1375"/>
    </location>
</feature>
<dbReference type="InterPro" id="IPR034732">
    <property type="entry name" value="EPHD"/>
</dbReference>
<feature type="region of interest" description="Disordered" evidence="14">
    <location>
        <begin position="857"/>
        <end position="880"/>
    </location>
</feature>
<keyword evidence="12" id="KW-0539">Nucleus</keyword>
<dbReference type="SMART" id="SM00249">
    <property type="entry name" value="PHD"/>
    <property type="match status" value="3"/>
</dbReference>
<evidence type="ECO:0000256" key="1">
    <source>
        <dbReference type="ARBA" id="ARBA00004123"/>
    </source>
</evidence>
<dbReference type="Gene3D" id="2.170.270.10">
    <property type="entry name" value="SET domain"/>
    <property type="match status" value="1"/>
</dbReference>
<feature type="compositionally biased region" description="Low complexity" evidence="14">
    <location>
        <begin position="2815"/>
        <end position="2827"/>
    </location>
</feature>
<keyword evidence="7 13" id="KW-0863">Zinc-finger</keyword>
<dbReference type="SUPFAM" id="SSF57903">
    <property type="entry name" value="FYVE/PHD zinc finger"/>
    <property type="match status" value="2"/>
</dbReference>
<dbReference type="SMART" id="SM00542">
    <property type="entry name" value="FYRC"/>
    <property type="match status" value="1"/>
</dbReference>
<proteinExistence type="predicted"/>
<feature type="compositionally biased region" description="Polar residues" evidence="14">
    <location>
        <begin position="553"/>
        <end position="578"/>
    </location>
</feature>
<feature type="domain" description="PHD-type" evidence="15">
    <location>
        <begin position="1073"/>
        <end position="1122"/>
    </location>
</feature>
<dbReference type="InterPro" id="IPR011011">
    <property type="entry name" value="Znf_FYVE_PHD"/>
</dbReference>
<evidence type="ECO:0000256" key="2">
    <source>
        <dbReference type="ARBA" id="ARBA00022603"/>
    </source>
</evidence>
<evidence type="ECO:0000256" key="11">
    <source>
        <dbReference type="ARBA" id="ARBA00023163"/>
    </source>
</evidence>
<dbReference type="SMART" id="SM00317">
    <property type="entry name" value="SET"/>
    <property type="match status" value="1"/>
</dbReference>
<feature type="domain" description="PHD-type" evidence="15">
    <location>
        <begin position="1028"/>
        <end position="1076"/>
    </location>
</feature>
<dbReference type="InterPro" id="IPR046341">
    <property type="entry name" value="SET_dom_sf"/>
</dbReference>
<feature type="compositionally biased region" description="Low complexity" evidence="14">
    <location>
        <begin position="628"/>
        <end position="640"/>
    </location>
</feature>
<dbReference type="SMART" id="SM00508">
    <property type="entry name" value="PostSET"/>
    <property type="match status" value="1"/>
</dbReference>
<evidence type="ECO:0000259" key="15">
    <source>
        <dbReference type="PROSITE" id="PS50016"/>
    </source>
</evidence>
<dbReference type="GO" id="GO:0042800">
    <property type="term" value="F:histone H3K4 methyltransferase activity"/>
    <property type="evidence" value="ECO:0007669"/>
    <property type="project" value="TreeGrafter"/>
</dbReference>
<keyword evidence="8" id="KW-0862">Zinc</keyword>
<evidence type="ECO:0000259" key="17">
    <source>
        <dbReference type="PROSITE" id="PS50868"/>
    </source>
</evidence>
<dbReference type="PROSITE" id="PS50280">
    <property type="entry name" value="SET"/>
    <property type="match status" value="1"/>
</dbReference>
<evidence type="ECO:0000313" key="19">
    <source>
        <dbReference type="Proteomes" id="UP000008854"/>
    </source>
</evidence>
<keyword evidence="10" id="KW-0805">Transcription regulation</keyword>
<keyword evidence="5" id="KW-0479">Metal-binding</keyword>
<feature type="region of interest" description="Disordered" evidence="14">
    <location>
        <begin position="188"/>
        <end position="212"/>
    </location>
</feature>
<keyword evidence="4" id="KW-0949">S-adenosyl-L-methionine</keyword>
<reference evidence="20" key="2">
    <citation type="submission" date="2018-12" db="UniProtKB">
        <authorList>
            <consortium name="WormBaseParasite"/>
        </authorList>
    </citation>
    <scope>IDENTIFICATION</scope>
    <source>
        <strain evidence="20 21">Puerto Rican</strain>
    </source>
</reference>
<keyword evidence="9" id="KW-0156">Chromatin regulator</keyword>
<evidence type="ECO:0000256" key="14">
    <source>
        <dbReference type="SAM" id="MobiDB-lite"/>
    </source>
</evidence>
<dbReference type="InterPro" id="IPR001965">
    <property type="entry name" value="Znf_PHD"/>
</dbReference>
<evidence type="ECO:0000256" key="6">
    <source>
        <dbReference type="ARBA" id="ARBA00022737"/>
    </source>
</evidence>
<dbReference type="InParanoid" id="A0A3Q0KNP3"/>
<feature type="region of interest" description="Disordered" evidence="14">
    <location>
        <begin position="621"/>
        <end position="724"/>
    </location>
</feature>
<dbReference type="WBParaSite" id="Smp_144180.2">
    <property type="protein sequence ID" value="Smp_144180.2"/>
    <property type="gene ID" value="Smp_144180"/>
</dbReference>
<dbReference type="CDD" id="cd15506">
    <property type="entry name" value="PHD1_KMT2A_like"/>
    <property type="match status" value="1"/>
</dbReference>
<feature type="region of interest" description="Disordered" evidence="14">
    <location>
        <begin position="3142"/>
        <end position="3172"/>
    </location>
</feature>
<feature type="compositionally biased region" description="Basic and acidic residues" evidence="14">
    <location>
        <begin position="654"/>
        <end position="666"/>
    </location>
</feature>
<dbReference type="Gene3D" id="3.30.160.360">
    <property type="match status" value="1"/>
</dbReference>
<dbReference type="GO" id="GO:0035097">
    <property type="term" value="C:histone methyltransferase complex"/>
    <property type="evidence" value="ECO:0007669"/>
    <property type="project" value="TreeGrafter"/>
</dbReference>
<feature type="compositionally biased region" description="Polar residues" evidence="14">
    <location>
        <begin position="871"/>
        <end position="880"/>
    </location>
</feature>
<evidence type="ECO:0000313" key="21">
    <source>
        <dbReference type="WBParaSite" id="Smp_144180.2"/>
    </source>
</evidence>
<dbReference type="InterPro" id="IPR003889">
    <property type="entry name" value="FYrich_C"/>
</dbReference>
<keyword evidence="19" id="KW-1185">Reference proteome</keyword>
<dbReference type="InterPro" id="IPR003616">
    <property type="entry name" value="Post-SET_dom"/>
</dbReference>
<feature type="compositionally biased region" description="Low complexity" evidence="14">
    <location>
        <begin position="2780"/>
        <end position="2792"/>
    </location>
</feature>
<protein>
    <submittedName>
        <fullName evidence="20 21">Putative mixed-lineage leukemia protein, mll</fullName>
    </submittedName>
</protein>
<evidence type="ECO:0000259" key="18">
    <source>
        <dbReference type="PROSITE" id="PS51805"/>
    </source>
</evidence>
<dbReference type="ExpressionAtlas" id="A0A3Q0KNP3">
    <property type="expression patterns" value="baseline"/>
</dbReference>
<dbReference type="Gene3D" id="3.30.40.10">
    <property type="entry name" value="Zinc/RING finger domain, C3HC4 (zinc finger)"/>
    <property type="match status" value="4"/>
</dbReference>
<dbReference type="PROSITE" id="PS50868">
    <property type="entry name" value="POST_SET"/>
    <property type="match status" value="1"/>
</dbReference>
<organism evidence="19 20">
    <name type="scientific">Schistosoma mansoni</name>
    <name type="common">Blood fluke</name>
    <dbReference type="NCBI Taxonomy" id="6183"/>
    <lineage>
        <taxon>Eukaryota</taxon>
        <taxon>Metazoa</taxon>
        <taxon>Spiralia</taxon>
        <taxon>Lophotrochozoa</taxon>
        <taxon>Platyhelminthes</taxon>
        <taxon>Trematoda</taxon>
        <taxon>Digenea</taxon>
        <taxon>Strigeidida</taxon>
        <taxon>Schistosomatoidea</taxon>
        <taxon>Schistosomatidae</taxon>
        <taxon>Schistosoma</taxon>
    </lineage>
</organism>
<dbReference type="PROSITE" id="PS50016">
    <property type="entry name" value="ZF_PHD_2"/>
    <property type="match status" value="2"/>
</dbReference>
<feature type="compositionally biased region" description="Polar residues" evidence="14">
    <location>
        <begin position="2828"/>
        <end position="2845"/>
    </location>
</feature>
<dbReference type="PROSITE" id="PS51542">
    <property type="entry name" value="FYRN"/>
    <property type="match status" value="1"/>
</dbReference>
<feature type="region of interest" description="Disordered" evidence="14">
    <location>
        <begin position="897"/>
        <end position="916"/>
    </location>
</feature>
<feature type="region of interest" description="Disordered" evidence="14">
    <location>
        <begin position="1553"/>
        <end position="1575"/>
    </location>
</feature>
<feature type="compositionally biased region" description="Polar residues" evidence="14">
    <location>
        <begin position="190"/>
        <end position="212"/>
    </location>
</feature>
<dbReference type="InterPro" id="IPR013083">
    <property type="entry name" value="Znf_RING/FYVE/PHD"/>
</dbReference>
<feature type="compositionally biased region" description="Basic and acidic residues" evidence="14">
    <location>
        <begin position="764"/>
        <end position="779"/>
    </location>
</feature>
<evidence type="ECO:0000256" key="5">
    <source>
        <dbReference type="ARBA" id="ARBA00022723"/>
    </source>
</evidence>
<dbReference type="InterPro" id="IPR003888">
    <property type="entry name" value="FYrich_N"/>
</dbReference>
<keyword evidence="2" id="KW-0489">Methyltransferase</keyword>
<dbReference type="Proteomes" id="UP000008854">
    <property type="component" value="Unassembled WGS sequence"/>
</dbReference>
<evidence type="ECO:0000259" key="16">
    <source>
        <dbReference type="PROSITE" id="PS50280"/>
    </source>
</evidence>
<dbReference type="GO" id="GO:0008270">
    <property type="term" value="F:zinc ion binding"/>
    <property type="evidence" value="ECO:0007669"/>
    <property type="project" value="UniProtKB-KW"/>
</dbReference>
<dbReference type="PANTHER" id="PTHR45838:SF4">
    <property type="entry name" value="HISTONE-LYSINE N-METHYLTRANSFERASE TRITHORAX"/>
    <property type="match status" value="1"/>
</dbReference>
<comment type="subcellular location">
    <subcellularLocation>
        <location evidence="1">Nucleus</location>
    </subcellularLocation>
</comment>
<feature type="region of interest" description="Disordered" evidence="14">
    <location>
        <begin position="1239"/>
        <end position="1305"/>
    </location>
</feature>
<feature type="domain" description="SET" evidence="16">
    <location>
        <begin position="3191"/>
        <end position="3307"/>
    </location>
</feature>
<keyword evidence="6" id="KW-0677">Repeat</keyword>
<feature type="domain" description="Post-SET" evidence="17">
    <location>
        <begin position="3313"/>
        <end position="3329"/>
    </location>
</feature>
<feature type="region of interest" description="Disordered" evidence="14">
    <location>
        <begin position="759"/>
        <end position="804"/>
    </location>
</feature>
<feature type="compositionally biased region" description="Low complexity" evidence="14">
    <location>
        <begin position="1291"/>
        <end position="1305"/>
    </location>
</feature>
<dbReference type="PROSITE" id="PS51543">
    <property type="entry name" value="FYRC"/>
    <property type="match status" value="1"/>
</dbReference>
<feature type="domain" description="PHD-type" evidence="18">
    <location>
        <begin position="1996"/>
        <end position="2071"/>
    </location>
</feature>
<keyword evidence="11" id="KW-0804">Transcription</keyword>
<evidence type="ECO:0000256" key="13">
    <source>
        <dbReference type="PROSITE-ProRule" id="PRU00146"/>
    </source>
</evidence>
<name>A0A3Q0KNP3_SCHMA</name>
<dbReference type="STRING" id="6183.A0A3Q0KNP3"/>
<accession>A0A5K4EPP6</accession>
<evidence type="ECO:0000256" key="9">
    <source>
        <dbReference type="ARBA" id="ARBA00022853"/>
    </source>
</evidence>
<keyword evidence="3" id="KW-0808">Transferase</keyword>
<evidence type="ECO:0000256" key="3">
    <source>
        <dbReference type="ARBA" id="ARBA00022679"/>
    </source>
</evidence>
<feature type="region of interest" description="Disordered" evidence="14">
    <location>
        <begin position="2780"/>
        <end position="2845"/>
    </location>
</feature>
<evidence type="ECO:0000256" key="8">
    <source>
        <dbReference type="ARBA" id="ARBA00022833"/>
    </source>
</evidence>
<feature type="compositionally biased region" description="Polar residues" evidence="14">
    <location>
        <begin position="795"/>
        <end position="804"/>
    </location>
</feature>
<evidence type="ECO:0000256" key="4">
    <source>
        <dbReference type="ARBA" id="ARBA00022691"/>
    </source>
</evidence>
<dbReference type="SUPFAM" id="SSF82199">
    <property type="entry name" value="SET domain"/>
    <property type="match status" value="1"/>
</dbReference>
<dbReference type="PROSITE" id="PS51805">
    <property type="entry name" value="EPHD"/>
    <property type="match status" value="1"/>
</dbReference>
<dbReference type="InterPro" id="IPR001214">
    <property type="entry name" value="SET_dom"/>
</dbReference>
<evidence type="ECO:0000313" key="20">
    <source>
        <dbReference type="WBParaSite" id="Smp_144180.1"/>
    </source>
</evidence>
<sequence>MKRAKRGGPGGRSHPWLNLCKNNSELRKLLPVYFSNIAHNQTLVSSECSEKSASDTKLNTVCSSSQNQQCALKEIGNNSTAEKIRKSSFPQHSSLFHIDEDATTKLHQLIDFSLISKSLNLSPIHWKSVPQLYGVKSKHNSAICGVVIKRKRNKKTRPPVPERASLDKCKERKKSIKSDEAIVLPKSIETHANTSKQSTAVRNIESKNPNRQLPTVVEDNVSEDLTFSSVGKRQRRLTARAAEAIAQANLRKSRKSLAGTLCSKNKVPSDDDKLGSENENKTVDGLKATIEETATTIISPNKRIGPSAISPCAKATLSPEDEKIDLGKGDDKSLNVVSENVSPVIPTAIGECNFEPESLCNETLIVPDSLPHIEKIVSPNIVQNESFSEITTTEASTEDQLPVLVTSPTCSNEPLPDIHESESRNECLDVLDDLIKETLTVLENNSAKQQEIYGVKSPYIQSFSDTVMTQEDRNVTIMSNELINKTTPEAEIPVQNDLTTNIQLTLPEEKDSVLLVKTNENFETKETKHTDEASDINNQEQTETNDESDKNMESNSFDDSASTPPMKSDVQVPTVTKLTKSRAHKRSPSPTDVPIVRSKRRLKVNHRFLDDYDGYLGFMSGGRRSRASSEVSNGSEGSSSRNMEHSTRHLHTASCHDKKNSSDKVKKASHRNLTSTKSSSKGYKSNDNMNNKHEDKGGNRPVTGLRPRVKQVSRPSISREDSRYSSTLSAMVHAARLAAVGAKVPGGVSPVHAALAASAAHSNRMKEKHSASKQDDAHVTGHGVAPQNAFHPSRPGSTSQHSTHLPNRCGQCPACLGLIQPCGRCNDCRLVDSNDPRGRPCKELICLRRRAAASAADQNMKAGPRVKFPSNYPSPGSTSNLPISGYKGALSMNIANHTNNRSNLNKSEDEPDESVSLLQTVPGLAQQLELDTWLPSSYSRKTHANGINHSYRRKHRNPVNNLNVGPELQVTPVRGGDLGMHFNSITEENDENEDLDRVRPVEGEVIDSDLATHGGYAIVTTLAAAPPKEICYACGSGGGQLLFCVSCAEPFHFYCVERQFRPRRKEHFVCRNCTTCKVCRRPASDLRCIRCSTGYHPECLADFPPAKTSQRGCWTCPECSVCLHCGVRACKPAETSDGTTPISTVRGSYTAWSYETNKCAACSQAESKGDVCPECDRAYLPTTKQMIQCDSCQLWMHRTCTKLTVDEYELIARMSAGQLSKFVVSCSVCQREQKCQQKKSNTSRSNNNNTSSKQQLDSTGQTASDDESEFSDENKETEDASIISRSKHCSNINNRNNNNDRNNGANQLRTLAQDTLMERMAGLVQVCRKSNRIDHQTITSSGGGPGDGSSMNSPSSTYFHSPTNTMASSSGKSPGYWSNTNYKDESTTVKQYLPQYDGVCDSDSGDELTAAVEAAASLWDPAVAEHAKFNTVPVNPIPTLPDNIINDPVHHHSDKLSCETVYNDTFNNMADISLDPVSNGCSSLSYSSSQQCLQIDTSYKTSNMMDPIINTCNHTVSSNETFVLQNQQLPLTVNTSSLLKTESSSSIQSSLFHESTIHDNNTNQNNRRRYSSSSSSSSRYYHQICSTPPPINAQWLVDQESEQIWTSPRSLLYRLLTRILHRLSAHPVSSPAAVGLRRLLRWLSTMTDTLFPWLNINEMASDVRDILRQSNGKFSDVAKHFQERSLIELHELVCPVIARLNENCSRIRNPLSGQIVNNVNSVSTCYLHVLEHLKEYHPKYQLYESPEIDPLEFTKQFLFACKRSRCQRPYEVEMLEQMKQSARDDRWVEHWSSIEEELVVKKFQNHLIKLYRKRLHELSVPSSQHFENKLNSKCKPIISSICNSLDNVTEMPNCISNSELAQLNSVTTAAVMDNNPELSNHEVIKDDNQLDTNTVADQEFNQQDSDIPVKSLSPVKDSGDCENKSSTELVTFDSERFYFALDKFWNEEEIRKPIVLSGHIPSFRLVDLDEEEELNKKAAADALRKHLIDDLEDEDPRRCLLCGYHGDDNIEGRLLYTGSDTWVHVNCALWCNDVYEEDSGELIGLSDAIRRGRSSKCADCGKYGATLYCSNMKTDVCPLAILVSSNNCDLDCVGAVHFSCALRRCPPLPHCVFTADRSWFCSPVCHHTVMNQRLAEALHSLKKSSKGNHNRKFGYPESWDHSSDEDFSTDSFNPADFADHPSFASMEEAIADDLEPIGLGDLLVCRRVFVPSDCFAASVYPQSINGNLISNNLLMSDDEQSELVRAAKEAVSTLAVSPNSICFLHNNGISAKNLVITIGSLRVDRLGEVREASDSLAMAKWIPGSFDERNTVTQSNFLCPINYRARRIYWSWSKLDSRIPYTLQVKQSQTVHTTSGYMETCPTSRPSSNTNVNSNKSVVLSKLPVVNPSNSTPVYKNPRLVNVDNRIRLLTPLNNRSPSCVFASNTNSIISTTHNIINSSINNNVKSINNTLSSVQDASKTLTAILTNTPSIVSSQTGCEPPLLMSHPISGHLVNVASYSTLPVSSFQLMSHTINNPINQGQIIQSSALTGQNSSLKIVNTVSLSTPSNLQHNQQILQQRQLLTTPQKHLVPVHVTSHIPMNVNTTNLTTTPDSINNNVPTELNYKMAVYPSTVSSNSTQFNKSNYTNMISLNKQQTQQHYYKSHSMNAYNGKTFILPNQIQSNVISVNSNNNNLSLSPAIIPVNQYNGDIITHHIGTTVNPITVNTNNTNSLTLPYNKSIGPTVIRIQNVHLNQKTGILTTPTKDTQLATQLDGLFQNIGNVTGVSQNKRGVVSTNLLPQPEHQLLPQFDGTGDDDDPDYGSGSIRKRLYKTRSSSLVSSGSSSYSHRTAASGRSQSRLSNNRLNKNDLLIKASKNARVTSDPLSTKPSGKRRWIEDRIRQQELAHLVSKAKQANHARLYQNEVEKHARSFRLTFSIDGMVRSANSPMAAWRAVIMRVSALREKQGLKPLICTAIDGWTQFGLNHRYTIFLIEQMRGALHCYRYRFRYHWQKIDRLRQKFTPPVPCSEGCARAVPWTKPRRPRNHAHDPLGFLHCKANPPPRPLVSSGDDNLLPYQDPSLTNTNEPAKLLSPNEQATCREAARQAALLVATQLKLPQRLRKSCIAKAVVRATGIPLQSTPPKSVNDNELVNSTDQVFGINYSDDEDNCSVSSKHEEEEEGEEDEEEDENNVGTVATQFSRLLSGSLARFYRVSVHPSRIHGRGLFALREFREDEMVIEYTGELIRSIICDARELKYRATGVDCYMFRIDPDWVIDATYAGNAARFINHACDPNCYAKVVSIDDKKHIVILAQRKIYPGEELTYDYRFPKESDKLPCNCGSYSCRKYLN</sequence>
<evidence type="ECO:0000256" key="7">
    <source>
        <dbReference type="ARBA" id="ARBA00022771"/>
    </source>
</evidence>
<feature type="region of interest" description="Disordered" evidence="14">
    <location>
        <begin position="1334"/>
        <end position="1375"/>
    </location>
</feature>
<feature type="region of interest" description="Disordered" evidence="14">
    <location>
        <begin position="524"/>
        <end position="598"/>
    </location>
</feature>
<dbReference type="Pfam" id="PF00856">
    <property type="entry name" value="SET"/>
    <property type="match status" value="1"/>
</dbReference>
<dbReference type="Pfam" id="PF05965">
    <property type="entry name" value="FYRC"/>
    <property type="match status" value="1"/>
</dbReference>
<dbReference type="InterPro" id="IPR019787">
    <property type="entry name" value="Znf_PHD-finger"/>
</dbReference>